<dbReference type="NCBIfam" id="TIGR01554">
    <property type="entry name" value="major_cap_HK97"/>
    <property type="match status" value="1"/>
</dbReference>
<name>A0A8S5NV67_9CAUD</name>
<feature type="region of interest" description="Disordered" evidence="3">
    <location>
        <begin position="1"/>
        <end position="20"/>
    </location>
</feature>
<dbReference type="SUPFAM" id="SSF56563">
    <property type="entry name" value="Major capsid protein gp5"/>
    <property type="match status" value="1"/>
</dbReference>
<dbReference type="Pfam" id="PF05065">
    <property type="entry name" value="Phage_capsid"/>
    <property type="match status" value="1"/>
</dbReference>
<dbReference type="InterPro" id="IPR054612">
    <property type="entry name" value="Phage_capsid-like_C"/>
</dbReference>
<keyword evidence="2" id="KW-0946">Virion</keyword>
<sequence>MLSRQQSGQNLKRRNEKKQKELKRKRLKFLEIYSCMEHKEEKMNKELQKLLKQINDKKNEVKSLANDGKIEQAKAAKEELKALQDKFNVLYDVDDDDRDKIKDDVAAGTAKQVGGTTDKKNIVKAFVNIVKAGFMKTDVKKEDLDVYNAAITSNPGDDDEKGIGVTIPEDIRTDIIELRRSSDNLEQYVNVEGVTTKSGSRNIEVDAEFTPFDNVDEEADFPELDAPKFKTVRYAIKKKGGLLKMTRELLEDTATNIMAYINNWIAKKTKATRNAMILKVADSMTKGKEIPVETLDDLKDVFNEQLDPAVAEQSIVITNQSGYNYLDKLKDSDGRYILQPDPSGTTKGKLLFGEYPIIRVSKKTLKSAEVKDSTGQKVTGYKHPIYCGSFKDAITLFDRNVLSIDMNDRAGELWKKDLTGMKVRDRFDVQPVDADAIIKGEITVKVAG</sequence>
<feature type="compositionally biased region" description="Basic residues" evidence="3">
    <location>
        <begin position="11"/>
        <end position="20"/>
    </location>
</feature>
<reference evidence="5" key="1">
    <citation type="journal article" date="2021" name="Proc. Natl. Acad. Sci. U.S.A.">
        <title>A Catalog of Tens of Thousands of Viruses from Human Metagenomes Reveals Hidden Associations with Chronic Diseases.</title>
        <authorList>
            <person name="Tisza M.J."/>
            <person name="Buck C.B."/>
        </authorList>
    </citation>
    <scope>NUCLEOTIDE SEQUENCE</scope>
    <source>
        <strain evidence="5">Ct1CM14</strain>
    </source>
</reference>
<dbReference type="EMBL" id="BK015253">
    <property type="protein sequence ID" value="DAD98104.1"/>
    <property type="molecule type" value="Genomic_DNA"/>
</dbReference>
<evidence type="ECO:0000259" key="4">
    <source>
        <dbReference type="Pfam" id="PF05065"/>
    </source>
</evidence>
<dbReference type="Gene3D" id="3.30.2320.10">
    <property type="entry name" value="hypothetical protein PF0899 domain"/>
    <property type="match status" value="1"/>
</dbReference>
<evidence type="ECO:0000256" key="2">
    <source>
        <dbReference type="ARBA" id="ARBA00022844"/>
    </source>
</evidence>
<protein>
    <submittedName>
        <fullName evidence="5">Major capsid protein</fullName>
    </submittedName>
</protein>
<comment type="subcellular location">
    <subcellularLocation>
        <location evidence="1">Virion</location>
    </subcellularLocation>
</comment>
<feature type="domain" description="Phage capsid-like C-terminal" evidence="4">
    <location>
        <begin position="164"/>
        <end position="441"/>
    </location>
</feature>
<dbReference type="Gene3D" id="3.30.2400.10">
    <property type="entry name" value="Major capsid protein gp5"/>
    <property type="match status" value="1"/>
</dbReference>
<dbReference type="GO" id="GO:0044423">
    <property type="term" value="C:virion component"/>
    <property type="evidence" value="ECO:0007669"/>
    <property type="project" value="UniProtKB-KW"/>
</dbReference>
<evidence type="ECO:0000256" key="3">
    <source>
        <dbReference type="SAM" id="MobiDB-lite"/>
    </source>
</evidence>
<evidence type="ECO:0000256" key="1">
    <source>
        <dbReference type="ARBA" id="ARBA00004328"/>
    </source>
</evidence>
<organism evidence="5">
    <name type="scientific">Myoviridae sp. ct1CM14</name>
    <dbReference type="NCBI Taxonomy" id="2825018"/>
    <lineage>
        <taxon>Viruses</taxon>
        <taxon>Duplodnaviria</taxon>
        <taxon>Heunggongvirae</taxon>
        <taxon>Uroviricota</taxon>
        <taxon>Caudoviricetes</taxon>
    </lineage>
</organism>
<evidence type="ECO:0000313" key="5">
    <source>
        <dbReference type="EMBL" id="DAD98104.1"/>
    </source>
</evidence>
<proteinExistence type="predicted"/>
<dbReference type="InterPro" id="IPR024455">
    <property type="entry name" value="Phage_capsid"/>
</dbReference>
<accession>A0A8S5NV67</accession>